<dbReference type="PANTHER" id="PTHR13511">
    <property type="entry name" value="KXDL MOTIF-CONTAINING PROTEIN 1"/>
    <property type="match status" value="1"/>
</dbReference>
<feature type="compositionally biased region" description="Basic and acidic residues" evidence="2">
    <location>
        <begin position="229"/>
        <end position="242"/>
    </location>
</feature>
<reference evidence="4 5" key="1">
    <citation type="journal article" date="2013" name="Genome Biol.">
        <title>Genome of Acanthamoeba castellanii highlights extensive lateral gene transfer and early evolution of tyrosine kinase signaling.</title>
        <authorList>
            <person name="Clarke M."/>
            <person name="Lohan A.J."/>
            <person name="Liu B."/>
            <person name="Lagkouvardos I."/>
            <person name="Roy S."/>
            <person name="Zafar N."/>
            <person name="Bertelli C."/>
            <person name="Schilde C."/>
            <person name="Kianianmomeni A."/>
            <person name="Burglin T.R."/>
            <person name="Frech C."/>
            <person name="Turcotte B."/>
            <person name="Kopec K.O."/>
            <person name="Synnott J.M."/>
            <person name="Choo C."/>
            <person name="Paponov I."/>
            <person name="Finkler A."/>
            <person name="Soon Heng Tan C."/>
            <person name="Hutchins A.P."/>
            <person name="Weinmeier T."/>
            <person name="Rattei T."/>
            <person name="Chu J.S."/>
            <person name="Gimenez G."/>
            <person name="Irimia M."/>
            <person name="Rigden D.J."/>
            <person name="Fitzpatrick D.A."/>
            <person name="Lorenzo-Morales J."/>
            <person name="Bateman A."/>
            <person name="Chiu C.H."/>
            <person name="Tang P."/>
            <person name="Hegemann P."/>
            <person name="Fromm H."/>
            <person name="Raoult D."/>
            <person name="Greub G."/>
            <person name="Miranda-Saavedra D."/>
            <person name="Chen N."/>
            <person name="Nash P."/>
            <person name="Ginger M.L."/>
            <person name="Horn M."/>
            <person name="Schaap P."/>
            <person name="Caler L."/>
            <person name="Loftus B."/>
        </authorList>
    </citation>
    <scope>NUCLEOTIDE SEQUENCE [LARGE SCALE GENOMIC DNA]</scope>
    <source>
        <strain evidence="4 5">Neff</strain>
    </source>
</reference>
<dbReference type="GO" id="GO:0032418">
    <property type="term" value="P:lysosome localization"/>
    <property type="evidence" value="ECO:0007669"/>
    <property type="project" value="TreeGrafter"/>
</dbReference>
<feature type="compositionally biased region" description="Acidic residues" evidence="2">
    <location>
        <begin position="132"/>
        <end position="148"/>
    </location>
</feature>
<dbReference type="OrthoDB" id="10258877at2759"/>
<dbReference type="GO" id="GO:0099078">
    <property type="term" value="C:BORC complex"/>
    <property type="evidence" value="ECO:0007669"/>
    <property type="project" value="TreeGrafter"/>
</dbReference>
<evidence type="ECO:0000256" key="2">
    <source>
        <dbReference type="SAM" id="MobiDB-lite"/>
    </source>
</evidence>
<dbReference type="Proteomes" id="UP000011083">
    <property type="component" value="Unassembled WGS sequence"/>
</dbReference>
<feature type="region of interest" description="Disordered" evidence="2">
    <location>
        <begin position="130"/>
        <end position="277"/>
    </location>
</feature>
<accession>L8H235</accession>
<dbReference type="InterPro" id="IPR039843">
    <property type="entry name" value="KXD1-like"/>
</dbReference>
<dbReference type="KEGG" id="acan:ACA1_300490"/>
<dbReference type="InterPro" id="IPR019371">
    <property type="entry name" value="KxDL_dom"/>
</dbReference>
<evidence type="ECO:0000313" key="4">
    <source>
        <dbReference type="EMBL" id="ELR18441.1"/>
    </source>
</evidence>
<evidence type="ECO:0000259" key="3">
    <source>
        <dbReference type="Pfam" id="PF10241"/>
    </source>
</evidence>
<feature type="compositionally biased region" description="Low complexity" evidence="2">
    <location>
        <begin position="156"/>
        <end position="168"/>
    </location>
</feature>
<dbReference type="RefSeq" id="XP_004340474.1">
    <property type="nucleotide sequence ID" value="XM_004340426.1"/>
</dbReference>
<feature type="compositionally biased region" description="Basic and acidic residues" evidence="2">
    <location>
        <begin position="208"/>
        <end position="220"/>
    </location>
</feature>
<evidence type="ECO:0000256" key="1">
    <source>
        <dbReference type="ARBA" id="ARBA00005913"/>
    </source>
</evidence>
<feature type="domain" description="KxDL" evidence="3">
    <location>
        <begin position="30"/>
        <end position="106"/>
    </location>
</feature>
<dbReference type="PANTHER" id="PTHR13511:SF0">
    <property type="entry name" value="KXDL MOTIF-CONTAINING PROTEIN 1"/>
    <property type="match status" value="1"/>
</dbReference>
<dbReference type="VEuPathDB" id="AmoebaDB:ACA1_300490"/>
<evidence type="ECO:0000313" key="5">
    <source>
        <dbReference type="Proteomes" id="UP000011083"/>
    </source>
</evidence>
<dbReference type="GeneID" id="14919222"/>
<keyword evidence="5" id="KW-1185">Reference proteome</keyword>
<organism evidence="4 5">
    <name type="scientific">Acanthamoeba castellanii (strain ATCC 30010 / Neff)</name>
    <dbReference type="NCBI Taxonomy" id="1257118"/>
    <lineage>
        <taxon>Eukaryota</taxon>
        <taxon>Amoebozoa</taxon>
        <taxon>Discosea</taxon>
        <taxon>Longamoebia</taxon>
        <taxon>Centramoebida</taxon>
        <taxon>Acanthamoebidae</taxon>
        <taxon>Acanthamoeba</taxon>
    </lineage>
</organism>
<dbReference type="AlphaFoldDB" id="L8H235"/>
<protein>
    <recommendedName>
        <fullName evidence="3">KxDL domain-containing protein</fullName>
    </recommendedName>
</protein>
<sequence>MDDAWSSSKKAPVWTGGEGGGAEAFAQAVSEMVNHKQVYDMLETQSQVYKSLKTSQESLTAFNDFSATLYRNTHRDFERRTKMIKDMQKDLEYIYRKLKFLKGKVEEVTGVPPDVVRATLREMDRAKAAFLGEEEEQPPQRNDDEEKESEPVGTTPQQQQQPPQAAAEAGEEAKRVPEAEAEAEADDGGRSVEVQGDDTPAEQAVKVEVVKEEEEKKEEKEKEEEEQNTETKGEEGEKKVEEVVEEEPQTPPPAASSATATSSADQERTSAPSEVSL</sequence>
<name>L8H235_ACACF</name>
<proteinExistence type="inferred from homology"/>
<comment type="similarity">
    <text evidence="1">Belongs to the KXD1 family.</text>
</comment>
<dbReference type="STRING" id="1257118.L8H235"/>
<feature type="compositionally biased region" description="Low complexity" evidence="2">
    <location>
        <begin position="255"/>
        <end position="264"/>
    </location>
</feature>
<dbReference type="EMBL" id="KB007954">
    <property type="protein sequence ID" value="ELR18441.1"/>
    <property type="molecule type" value="Genomic_DNA"/>
</dbReference>
<dbReference type="Pfam" id="PF10241">
    <property type="entry name" value="KxDL"/>
    <property type="match status" value="1"/>
</dbReference>
<gene>
    <name evidence="4" type="ORF">ACA1_300490</name>
</gene>